<feature type="region of interest" description="Disordered" evidence="1">
    <location>
        <begin position="102"/>
        <end position="127"/>
    </location>
</feature>
<dbReference type="PANTHER" id="PTHR34190:SF10">
    <property type="entry name" value="TERNARY COMPLEX FACTOR MIP1 LEUCINE-ZIPPER DOMAIN-CONTAINING PROTEIN"/>
    <property type="match status" value="1"/>
</dbReference>
<evidence type="ECO:0000256" key="1">
    <source>
        <dbReference type="SAM" id="MobiDB-lite"/>
    </source>
</evidence>
<sequence>MEQNEESWSRSSCSALAILPRLDRLDRLVKLLDEKSRVIRGGGCCSINISDQTQNHIKKTSLWCALDEVVHKGSVMDRLLMLEKRLLKLWVEVEIKVNEMEQGNNSNSTTTEINETDKKKKKSKRRRIQDYNRHLGLRKWFPFSKGF</sequence>
<keyword evidence="3" id="KW-1185">Reference proteome</keyword>
<dbReference type="OMA" id="YMEMEGE"/>
<organism evidence="2 3">
    <name type="scientific">Cannabis sativa</name>
    <name type="common">Hemp</name>
    <name type="synonym">Marijuana</name>
    <dbReference type="NCBI Taxonomy" id="3483"/>
    <lineage>
        <taxon>Eukaryota</taxon>
        <taxon>Viridiplantae</taxon>
        <taxon>Streptophyta</taxon>
        <taxon>Embryophyta</taxon>
        <taxon>Tracheophyta</taxon>
        <taxon>Spermatophyta</taxon>
        <taxon>Magnoliopsida</taxon>
        <taxon>eudicotyledons</taxon>
        <taxon>Gunneridae</taxon>
        <taxon>Pentapetalae</taxon>
        <taxon>rosids</taxon>
        <taxon>fabids</taxon>
        <taxon>Rosales</taxon>
        <taxon>Cannabaceae</taxon>
        <taxon>Cannabis</taxon>
    </lineage>
</organism>
<dbReference type="Gramene" id="novel_model_1_5bd9a17a">
    <property type="protein sequence ID" value="cds.novel_model_1_5bd9a17a"/>
    <property type="gene ID" value="novel_gene_1_5bd9a17a"/>
</dbReference>
<accession>A0A803QVU2</accession>
<dbReference type="PANTHER" id="PTHR34190">
    <property type="entry name" value="EXPRESSED PROTEIN"/>
    <property type="match status" value="1"/>
</dbReference>
<protein>
    <submittedName>
        <fullName evidence="2">Uncharacterized protein</fullName>
    </submittedName>
</protein>
<name>A0A803QVU2_CANSA</name>
<feature type="compositionally biased region" description="Low complexity" evidence="1">
    <location>
        <begin position="104"/>
        <end position="113"/>
    </location>
</feature>
<dbReference type="Proteomes" id="UP000596661">
    <property type="component" value="Chromosome 1"/>
</dbReference>
<dbReference type="AlphaFoldDB" id="A0A803QVU2"/>
<reference evidence="2" key="2">
    <citation type="submission" date="2021-03" db="UniProtKB">
        <authorList>
            <consortium name="EnsemblPlants"/>
        </authorList>
    </citation>
    <scope>IDENTIFICATION</scope>
</reference>
<reference evidence="2" key="1">
    <citation type="submission" date="2018-11" db="EMBL/GenBank/DDBJ databases">
        <authorList>
            <person name="Grassa J C."/>
        </authorList>
    </citation>
    <scope>NUCLEOTIDE SEQUENCE [LARGE SCALE GENOMIC DNA]</scope>
</reference>
<proteinExistence type="predicted"/>
<evidence type="ECO:0000313" key="2">
    <source>
        <dbReference type="EnsemblPlants" id="cds.novel_model_1_5bd9a17a"/>
    </source>
</evidence>
<dbReference type="EnsemblPlants" id="novel_model_1_5bd9a17a">
    <property type="protein sequence ID" value="cds.novel_model_1_5bd9a17a"/>
    <property type="gene ID" value="novel_gene_1_5bd9a17a"/>
</dbReference>
<evidence type="ECO:0000313" key="3">
    <source>
        <dbReference type="Proteomes" id="UP000596661"/>
    </source>
</evidence>
<dbReference type="EMBL" id="UZAU01000001">
    <property type="status" value="NOT_ANNOTATED_CDS"/>
    <property type="molecule type" value="Genomic_DNA"/>
</dbReference>